<protein>
    <submittedName>
        <fullName evidence="1">Uncharacterized protein</fullName>
    </submittedName>
</protein>
<dbReference type="InterPro" id="IPR045592">
    <property type="entry name" value="DUF6461"/>
</dbReference>
<dbReference type="Proteomes" id="UP000286931">
    <property type="component" value="Unassembled WGS sequence"/>
</dbReference>
<comment type="caution">
    <text evidence="1">The sequence shown here is derived from an EMBL/GenBank/DDBJ whole genome shotgun (WGS) entry which is preliminary data.</text>
</comment>
<proteinExistence type="predicted"/>
<dbReference type="Pfam" id="PF20062">
    <property type="entry name" value="DUF6461"/>
    <property type="match status" value="1"/>
</dbReference>
<dbReference type="OrthoDB" id="4143706at2"/>
<sequence>MSSRTPNSLERLFGEEACVTFSDSLSPADVLRVLGVEAEPPLPRTHAQFLDAAPHADTRILRVGSSGGWTFCQEFFGHTGLTDDHVSRLSTSGQALLFCWNREAQPTFAYACRGRVEAFFEPGMTAAPISSIDSPFTRRIRTLGTHRVGGLNDIYRAARETLSLDIQLSDIERDLPSLRIPR</sequence>
<dbReference type="EMBL" id="BIFH01000025">
    <property type="protein sequence ID" value="GCD97742.1"/>
    <property type="molecule type" value="Genomic_DNA"/>
</dbReference>
<keyword evidence="2" id="KW-1185">Reference proteome</keyword>
<accession>A0A401YT44</accession>
<gene>
    <name evidence="1" type="ORF">EHYA_05438</name>
</gene>
<evidence type="ECO:0000313" key="2">
    <source>
        <dbReference type="Proteomes" id="UP000286931"/>
    </source>
</evidence>
<dbReference type="RefSeq" id="WP_126639705.1">
    <property type="nucleotide sequence ID" value="NZ_BIFH01000025.1"/>
</dbReference>
<reference evidence="1 2" key="1">
    <citation type="submission" date="2018-12" db="EMBL/GenBank/DDBJ databases">
        <title>Draft genome sequence of Embleya hyalina NBRC 13850T.</title>
        <authorList>
            <person name="Komaki H."/>
            <person name="Hosoyama A."/>
            <person name="Kimura A."/>
            <person name="Ichikawa N."/>
            <person name="Tamura T."/>
        </authorList>
    </citation>
    <scope>NUCLEOTIDE SEQUENCE [LARGE SCALE GENOMIC DNA]</scope>
    <source>
        <strain evidence="1 2">NBRC 13850</strain>
    </source>
</reference>
<name>A0A401YT44_9ACTN</name>
<organism evidence="1 2">
    <name type="scientific">Embleya hyalina</name>
    <dbReference type="NCBI Taxonomy" id="516124"/>
    <lineage>
        <taxon>Bacteria</taxon>
        <taxon>Bacillati</taxon>
        <taxon>Actinomycetota</taxon>
        <taxon>Actinomycetes</taxon>
        <taxon>Kitasatosporales</taxon>
        <taxon>Streptomycetaceae</taxon>
        <taxon>Embleya</taxon>
    </lineage>
</organism>
<dbReference type="AlphaFoldDB" id="A0A401YT44"/>
<evidence type="ECO:0000313" key="1">
    <source>
        <dbReference type="EMBL" id="GCD97742.1"/>
    </source>
</evidence>